<evidence type="ECO:0000256" key="3">
    <source>
        <dbReference type="ARBA" id="ARBA00022525"/>
    </source>
</evidence>
<keyword evidence="4 9" id="KW-0645">Protease</keyword>
<dbReference type="SUPFAM" id="SSF52743">
    <property type="entry name" value="Subtilisin-like"/>
    <property type="match status" value="1"/>
</dbReference>
<dbReference type="AlphaFoldDB" id="A0A0S2DPJ4"/>
<dbReference type="GO" id="GO:0004252">
    <property type="term" value="F:serine-type endopeptidase activity"/>
    <property type="evidence" value="ECO:0007669"/>
    <property type="project" value="UniProtKB-UniRule"/>
</dbReference>
<evidence type="ECO:0000256" key="5">
    <source>
        <dbReference type="ARBA" id="ARBA00022729"/>
    </source>
</evidence>
<evidence type="ECO:0000256" key="7">
    <source>
        <dbReference type="ARBA" id="ARBA00022825"/>
    </source>
</evidence>
<evidence type="ECO:0000256" key="4">
    <source>
        <dbReference type="ARBA" id="ARBA00022670"/>
    </source>
</evidence>
<dbReference type="EMBL" id="CP013140">
    <property type="protein sequence ID" value="ALN60476.1"/>
    <property type="molecule type" value="Genomic_DNA"/>
</dbReference>
<evidence type="ECO:0000256" key="2">
    <source>
        <dbReference type="ARBA" id="ARBA00011073"/>
    </source>
</evidence>
<dbReference type="Gene3D" id="3.40.50.200">
    <property type="entry name" value="Peptidase S8/S53 domain"/>
    <property type="match status" value="1"/>
</dbReference>
<gene>
    <name evidence="13" type="ORF">GLE_5135</name>
</gene>
<evidence type="ECO:0000256" key="11">
    <source>
        <dbReference type="SAM" id="MobiDB-lite"/>
    </source>
</evidence>
<dbReference type="PROSITE" id="PS00136">
    <property type="entry name" value="SUBTILASE_ASP"/>
    <property type="match status" value="1"/>
</dbReference>
<dbReference type="Pfam" id="PF00082">
    <property type="entry name" value="Peptidase_S8"/>
    <property type="match status" value="1"/>
</dbReference>
<dbReference type="PROSITE" id="PS00138">
    <property type="entry name" value="SUBTILASE_SER"/>
    <property type="match status" value="1"/>
</dbReference>
<dbReference type="FunFam" id="3.40.50.200:FF:000022">
    <property type="entry name" value="Extracellular protease"/>
    <property type="match status" value="1"/>
</dbReference>
<feature type="region of interest" description="Disordered" evidence="11">
    <location>
        <begin position="440"/>
        <end position="465"/>
    </location>
</feature>
<feature type="chain" id="PRO_5043994160" evidence="12">
    <location>
        <begin position="29"/>
        <end position="465"/>
    </location>
</feature>
<dbReference type="PRINTS" id="PR00723">
    <property type="entry name" value="SUBTILISIN"/>
</dbReference>
<accession>A0A0S2DPJ4</accession>
<evidence type="ECO:0000313" key="13">
    <source>
        <dbReference type="EMBL" id="ALN60476.1"/>
    </source>
</evidence>
<feature type="compositionally biased region" description="Basic and acidic residues" evidence="11">
    <location>
        <begin position="200"/>
        <end position="210"/>
    </location>
</feature>
<evidence type="ECO:0000256" key="1">
    <source>
        <dbReference type="ARBA" id="ARBA00004613"/>
    </source>
</evidence>
<dbReference type="InterPro" id="IPR050131">
    <property type="entry name" value="Peptidase_S8_subtilisin-like"/>
</dbReference>
<dbReference type="InterPro" id="IPR023828">
    <property type="entry name" value="Peptidase_S8_Ser-AS"/>
</dbReference>
<keyword evidence="7 9" id="KW-0720">Serine protease</keyword>
<dbReference type="GO" id="GO:0005576">
    <property type="term" value="C:extracellular region"/>
    <property type="evidence" value="ECO:0007669"/>
    <property type="project" value="UniProtKB-SubCell"/>
</dbReference>
<keyword evidence="6 9" id="KW-0378">Hydrolase</keyword>
<keyword evidence="5 12" id="KW-0732">Signal</keyword>
<dbReference type="PATRIC" id="fig|69.6.peg.5060"/>
<dbReference type="PANTHER" id="PTHR43806:SF11">
    <property type="entry name" value="CEREVISIN-RELATED"/>
    <property type="match status" value="1"/>
</dbReference>
<evidence type="ECO:0000256" key="9">
    <source>
        <dbReference type="PROSITE-ProRule" id="PRU01240"/>
    </source>
</evidence>
<feature type="active site" description="Charge relay system" evidence="9">
    <location>
        <position position="405"/>
    </location>
</feature>
<dbReference type="InterPro" id="IPR034176">
    <property type="entry name" value="Peptidases_S8_13"/>
</dbReference>
<evidence type="ECO:0000256" key="8">
    <source>
        <dbReference type="ARBA" id="ARBA00023145"/>
    </source>
</evidence>
<dbReference type="PANTHER" id="PTHR43806">
    <property type="entry name" value="PEPTIDASE S8"/>
    <property type="match status" value="1"/>
</dbReference>
<protein>
    <submittedName>
        <fullName evidence="13">Peptidase, families S8 and S53</fullName>
    </submittedName>
</protein>
<comment type="subcellular location">
    <subcellularLocation>
        <location evidence="1">Secreted</location>
    </subcellularLocation>
</comment>
<feature type="compositionally biased region" description="Polar residues" evidence="11">
    <location>
        <begin position="440"/>
        <end position="450"/>
    </location>
</feature>
<feature type="region of interest" description="Disordered" evidence="11">
    <location>
        <begin position="197"/>
        <end position="227"/>
    </location>
</feature>
<sequence>MSTQSTLRLRRHVLAAAVLGVIAAPAFASDRVDLSGLKADEPVDGFLVTYDAGAPKAAAFQRDLDIALASVGRKDLKIRHTRTISTGAELVEVNRTLDVVEAAALMKSIAADPRVKFVEPNARFYPTFTPNDTNYPSQWGLHGTWGIKANTAWDNTYQGQGKIIAVIDTGITDHPDLVGNLTSPLGYDFISNAATANDGGGRDADPHDPGDWTSAGQCGLGQPARNSSWHGTHVSGIAAGVTNNAAGIAGTAFKAKILSARVLGRCGGTLADIADAITWASGGTVSGVPSVGANKATVINMSLGGGGACSSTSAMQVAITNAYNAGTTVVVAAGNSNAPASGFQPASCANVINVGATTSAGVRASFSNHGSLVDVAAPGQSILSTLNAGTTTPGAFNYVNYNGTSMAAPFVAGIVALMQSKPSPDLSPAQVEQIIKSTASPFATPQSPTIGTGIANADAATDATP</sequence>
<dbReference type="InterPro" id="IPR000209">
    <property type="entry name" value="Peptidase_S8/S53_dom"/>
</dbReference>
<organism evidence="13 14">
    <name type="scientific">Lysobacter enzymogenes</name>
    <dbReference type="NCBI Taxonomy" id="69"/>
    <lineage>
        <taxon>Bacteria</taxon>
        <taxon>Pseudomonadati</taxon>
        <taxon>Pseudomonadota</taxon>
        <taxon>Gammaproteobacteria</taxon>
        <taxon>Lysobacterales</taxon>
        <taxon>Lysobacteraceae</taxon>
        <taxon>Lysobacter</taxon>
    </lineage>
</organism>
<dbReference type="InterPro" id="IPR023827">
    <property type="entry name" value="Peptidase_S8_Asp-AS"/>
</dbReference>
<feature type="signal peptide" evidence="12">
    <location>
        <begin position="1"/>
        <end position="28"/>
    </location>
</feature>
<comment type="similarity">
    <text evidence="2 9 10">Belongs to the peptidase S8 family.</text>
</comment>
<evidence type="ECO:0000313" key="14">
    <source>
        <dbReference type="Proteomes" id="UP000061569"/>
    </source>
</evidence>
<keyword evidence="8" id="KW-0865">Zymogen</keyword>
<dbReference type="InterPro" id="IPR022398">
    <property type="entry name" value="Peptidase_S8_His-AS"/>
</dbReference>
<keyword evidence="3" id="KW-0964">Secreted</keyword>
<dbReference type="Proteomes" id="UP000061569">
    <property type="component" value="Chromosome"/>
</dbReference>
<dbReference type="GO" id="GO:0006508">
    <property type="term" value="P:proteolysis"/>
    <property type="evidence" value="ECO:0007669"/>
    <property type="project" value="UniProtKB-KW"/>
</dbReference>
<dbReference type="PROSITE" id="PS51892">
    <property type="entry name" value="SUBTILASE"/>
    <property type="match status" value="1"/>
</dbReference>
<name>A0A0S2DPJ4_LYSEN</name>
<dbReference type="OrthoDB" id="9790784at2"/>
<feature type="active site" description="Charge relay system" evidence="9">
    <location>
        <position position="168"/>
    </location>
</feature>
<evidence type="ECO:0000256" key="10">
    <source>
        <dbReference type="RuleBase" id="RU003355"/>
    </source>
</evidence>
<dbReference type="InterPro" id="IPR015500">
    <property type="entry name" value="Peptidase_S8_subtilisin-rel"/>
</dbReference>
<evidence type="ECO:0000256" key="6">
    <source>
        <dbReference type="ARBA" id="ARBA00022801"/>
    </source>
</evidence>
<feature type="active site" description="Charge relay system" evidence="9">
    <location>
        <position position="230"/>
    </location>
</feature>
<dbReference type="CDD" id="cd07496">
    <property type="entry name" value="Peptidases_S8_13"/>
    <property type="match status" value="1"/>
</dbReference>
<evidence type="ECO:0000256" key="12">
    <source>
        <dbReference type="SAM" id="SignalP"/>
    </source>
</evidence>
<dbReference type="PROSITE" id="PS00137">
    <property type="entry name" value="SUBTILASE_HIS"/>
    <property type="match status" value="1"/>
</dbReference>
<dbReference type="KEGG" id="lez:GLE_5135"/>
<dbReference type="STRING" id="69.GLE_5135"/>
<dbReference type="InterPro" id="IPR036852">
    <property type="entry name" value="Peptidase_S8/S53_dom_sf"/>
</dbReference>
<reference evidence="13 14" key="1">
    <citation type="submission" date="2015-11" db="EMBL/GenBank/DDBJ databases">
        <title>Genome sequences of Lysobacter enzymogenes strain C3 and Lysobacter antibioticus ATCC 29479.</title>
        <authorList>
            <person name="Kobayashi D.Y."/>
        </authorList>
    </citation>
    <scope>NUCLEOTIDE SEQUENCE [LARGE SCALE GENOMIC DNA]</scope>
    <source>
        <strain evidence="13 14">C3</strain>
    </source>
</reference>
<proteinExistence type="inferred from homology"/>